<evidence type="ECO:0000256" key="11">
    <source>
        <dbReference type="ARBA" id="ARBA00022989"/>
    </source>
</evidence>
<evidence type="ECO:0000256" key="1">
    <source>
        <dbReference type="ARBA" id="ARBA00000085"/>
    </source>
</evidence>
<evidence type="ECO:0000256" key="13">
    <source>
        <dbReference type="ARBA" id="ARBA00023136"/>
    </source>
</evidence>
<dbReference type="EMBL" id="SHNN01000003">
    <property type="protein sequence ID" value="MCX2982090.1"/>
    <property type="molecule type" value="Genomic_DNA"/>
</dbReference>
<evidence type="ECO:0000256" key="14">
    <source>
        <dbReference type="SAM" id="MobiDB-lite"/>
    </source>
</evidence>
<feature type="compositionally biased region" description="Basic and acidic residues" evidence="14">
    <location>
        <begin position="60"/>
        <end position="90"/>
    </location>
</feature>
<protein>
    <recommendedName>
        <fullName evidence="3">histidine kinase</fullName>
        <ecNumber evidence="3">2.7.13.3</ecNumber>
    </recommendedName>
</protein>
<dbReference type="InterPro" id="IPR050398">
    <property type="entry name" value="HssS/ArlS-like"/>
</dbReference>
<dbReference type="InterPro" id="IPR036097">
    <property type="entry name" value="HisK_dim/P_sf"/>
</dbReference>
<keyword evidence="12" id="KW-0902">Two-component regulatory system</keyword>
<evidence type="ECO:0000256" key="5">
    <source>
        <dbReference type="ARBA" id="ARBA00022553"/>
    </source>
</evidence>
<dbReference type="Gene3D" id="3.30.565.10">
    <property type="entry name" value="Histidine kinase-like ATPase, C-terminal domain"/>
    <property type="match status" value="1"/>
</dbReference>
<keyword evidence="5" id="KW-0597">Phosphoprotein</keyword>
<dbReference type="InterPro" id="IPR003660">
    <property type="entry name" value="HAMP_dom"/>
</dbReference>
<dbReference type="EC" id="2.7.13.3" evidence="3"/>
<keyword evidence="9" id="KW-0418">Kinase</keyword>
<dbReference type="InterPro" id="IPR004358">
    <property type="entry name" value="Sig_transdc_His_kin-like_C"/>
</dbReference>
<dbReference type="Pfam" id="PF00672">
    <property type="entry name" value="HAMP"/>
    <property type="match status" value="1"/>
</dbReference>
<gene>
    <name evidence="18" type="ORF">EYC98_14610</name>
</gene>
<feature type="transmembrane region" description="Helical" evidence="15">
    <location>
        <begin position="210"/>
        <end position="229"/>
    </location>
</feature>
<keyword evidence="13 15" id="KW-0472">Membrane</keyword>
<evidence type="ECO:0000259" key="16">
    <source>
        <dbReference type="PROSITE" id="PS50109"/>
    </source>
</evidence>
<name>A0ABT3TID8_9GAMM</name>
<dbReference type="InterPro" id="IPR036890">
    <property type="entry name" value="HATPase_C_sf"/>
</dbReference>
<evidence type="ECO:0000256" key="6">
    <source>
        <dbReference type="ARBA" id="ARBA00022679"/>
    </source>
</evidence>
<proteinExistence type="predicted"/>
<dbReference type="CDD" id="cd00082">
    <property type="entry name" value="HisKA"/>
    <property type="match status" value="1"/>
</dbReference>
<evidence type="ECO:0000256" key="3">
    <source>
        <dbReference type="ARBA" id="ARBA00012438"/>
    </source>
</evidence>
<evidence type="ECO:0000256" key="8">
    <source>
        <dbReference type="ARBA" id="ARBA00022741"/>
    </source>
</evidence>
<dbReference type="SUPFAM" id="SSF47384">
    <property type="entry name" value="Homodimeric domain of signal transducing histidine kinase"/>
    <property type="match status" value="1"/>
</dbReference>
<dbReference type="Gene3D" id="1.10.287.130">
    <property type="match status" value="1"/>
</dbReference>
<dbReference type="PRINTS" id="PR00344">
    <property type="entry name" value="BCTRLSENSOR"/>
</dbReference>
<evidence type="ECO:0000256" key="9">
    <source>
        <dbReference type="ARBA" id="ARBA00022777"/>
    </source>
</evidence>
<dbReference type="Proteomes" id="UP001143362">
    <property type="component" value="Unassembled WGS sequence"/>
</dbReference>
<evidence type="ECO:0000259" key="17">
    <source>
        <dbReference type="PROSITE" id="PS50885"/>
    </source>
</evidence>
<sequence length="499" mass="55411">MLNLFTRIFLAIWLAMIAITGSWMLAARYFSPDVPELSAAETPRDFDYHRGPPDANRGPKSGEQRPPEHLRPRSRQVMETETAGHADKLTPRQKRPHLRPPRETFRILYSLQNAPEASLQDTLERIEQKSGLQVFLFNTQQQEIFGRSALPGTKDILNQLQGYRRRAAIPTADYTLFGQEIYRPQRGQLTVVIAARPPASALLRVITEHLWLRLLLAVLISGLISYAVARYLTRPLRQLQQASQQLAQGALDTRIPVPISGGGETSALGRSFNSMAAQLQEQIETQQRLLRDVSHELRSPLARMRVALALGETSPQQAAKQMQRLEKEVTRLDELVGQLLAVPAGRLVLEDSIDLVGLLTELCEDIGFEAASSNKACRFTTSLEEAVVLTHTDLLKKAFENVTRNALTYTAPHSTIEVALERDGDAYQVTVTDQGQGIPEAALEHIFEAFYRVDDARQRETGGYGLGLSIASRAVHQHGGSIRAENTGSGLRVTLLIPA</sequence>
<dbReference type="InterPro" id="IPR003661">
    <property type="entry name" value="HisK_dim/P_dom"/>
</dbReference>
<dbReference type="PROSITE" id="PS50885">
    <property type="entry name" value="HAMP"/>
    <property type="match status" value="1"/>
</dbReference>
<feature type="domain" description="Histidine kinase" evidence="16">
    <location>
        <begin position="292"/>
        <end position="499"/>
    </location>
</feature>
<keyword evidence="8" id="KW-0547">Nucleotide-binding</keyword>
<comment type="catalytic activity">
    <reaction evidence="1">
        <text>ATP + protein L-histidine = ADP + protein N-phospho-L-histidine.</text>
        <dbReference type="EC" id="2.7.13.3"/>
    </reaction>
</comment>
<keyword evidence="10" id="KW-0067">ATP-binding</keyword>
<keyword evidence="7 15" id="KW-0812">Transmembrane</keyword>
<keyword evidence="6" id="KW-0808">Transferase</keyword>
<dbReference type="Gene3D" id="6.10.340.10">
    <property type="match status" value="1"/>
</dbReference>
<comment type="caution">
    <text evidence="18">The sequence shown here is derived from an EMBL/GenBank/DDBJ whole genome shotgun (WGS) entry which is preliminary data.</text>
</comment>
<dbReference type="InterPro" id="IPR005467">
    <property type="entry name" value="His_kinase_dom"/>
</dbReference>
<evidence type="ECO:0000256" key="15">
    <source>
        <dbReference type="SAM" id="Phobius"/>
    </source>
</evidence>
<keyword evidence="4" id="KW-1003">Cell membrane</keyword>
<evidence type="ECO:0000313" key="19">
    <source>
        <dbReference type="Proteomes" id="UP001143362"/>
    </source>
</evidence>
<organism evidence="18 19">
    <name type="scientific">Candidatus Litorirhabdus singularis</name>
    <dbReference type="NCBI Taxonomy" id="2518993"/>
    <lineage>
        <taxon>Bacteria</taxon>
        <taxon>Pseudomonadati</taxon>
        <taxon>Pseudomonadota</taxon>
        <taxon>Gammaproteobacteria</taxon>
        <taxon>Cellvibrionales</taxon>
        <taxon>Halieaceae</taxon>
        <taxon>Candidatus Litorirhabdus</taxon>
    </lineage>
</organism>
<dbReference type="PANTHER" id="PTHR45528">
    <property type="entry name" value="SENSOR HISTIDINE KINASE CPXA"/>
    <property type="match status" value="1"/>
</dbReference>
<dbReference type="SMART" id="SM00387">
    <property type="entry name" value="HATPase_c"/>
    <property type="match status" value="1"/>
</dbReference>
<dbReference type="RefSeq" id="WP_279246121.1">
    <property type="nucleotide sequence ID" value="NZ_SHNN01000003.1"/>
</dbReference>
<dbReference type="InterPro" id="IPR003594">
    <property type="entry name" value="HATPase_dom"/>
</dbReference>
<evidence type="ECO:0000256" key="7">
    <source>
        <dbReference type="ARBA" id="ARBA00022692"/>
    </source>
</evidence>
<evidence type="ECO:0000256" key="2">
    <source>
        <dbReference type="ARBA" id="ARBA00004651"/>
    </source>
</evidence>
<dbReference type="Pfam" id="PF02518">
    <property type="entry name" value="HATPase_c"/>
    <property type="match status" value="1"/>
</dbReference>
<dbReference type="SMART" id="SM00388">
    <property type="entry name" value="HisKA"/>
    <property type="match status" value="1"/>
</dbReference>
<evidence type="ECO:0000256" key="10">
    <source>
        <dbReference type="ARBA" id="ARBA00022840"/>
    </source>
</evidence>
<dbReference type="SUPFAM" id="SSF55874">
    <property type="entry name" value="ATPase domain of HSP90 chaperone/DNA topoisomerase II/histidine kinase"/>
    <property type="match status" value="1"/>
</dbReference>
<feature type="domain" description="HAMP" evidence="17">
    <location>
        <begin position="230"/>
        <end position="284"/>
    </location>
</feature>
<comment type="subcellular location">
    <subcellularLocation>
        <location evidence="2">Cell membrane</location>
        <topology evidence="2">Multi-pass membrane protein</topology>
    </subcellularLocation>
</comment>
<dbReference type="PANTHER" id="PTHR45528:SF1">
    <property type="entry name" value="SENSOR HISTIDINE KINASE CPXA"/>
    <property type="match status" value="1"/>
</dbReference>
<evidence type="ECO:0000256" key="12">
    <source>
        <dbReference type="ARBA" id="ARBA00023012"/>
    </source>
</evidence>
<keyword evidence="19" id="KW-1185">Reference proteome</keyword>
<reference evidence="18" key="1">
    <citation type="submission" date="2019-02" db="EMBL/GenBank/DDBJ databases">
        <authorList>
            <person name="Li S.-H."/>
        </authorList>
    </citation>
    <scope>NUCLEOTIDE SEQUENCE</scope>
    <source>
        <strain evidence="18">IMCC14734</strain>
    </source>
</reference>
<dbReference type="Pfam" id="PF00512">
    <property type="entry name" value="HisKA"/>
    <property type="match status" value="1"/>
</dbReference>
<evidence type="ECO:0000256" key="4">
    <source>
        <dbReference type="ARBA" id="ARBA00022475"/>
    </source>
</evidence>
<dbReference type="SUPFAM" id="SSF158472">
    <property type="entry name" value="HAMP domain-like"/>
    <property type="match status" value="1"/>
</dbReference>
<dbReference type="SMART" id="SM00304">
    <property type="entry name" value="HAMP"/>
    <property type="match status" value="1"/>
</dbReference>
<keyword evidence="11 15" id="KW-1133">Transmembrane helix</keyword>
<dbReference type="PROSITE" id="PS50109">
    <property type="entry name" value="HIS_KIN"/>
    <property type="match status" value="1"/>
</dbReference>
<accession>A0ABT3TID8</accession>
<feature type="compositionally biased region" description="Basic and acidic residues" evidence="14">
    <location>
        <begin position="42"/>
        <end position="52"/>
    </location>
</feature>
<feature type="region of interest" description="Disordered" evidence="14">
    <location>
        <begin position="41"/>
        <end position="98"/>
    </location>
</feature>
<evidence type="ECO:0000313" key="18">
    <source>
        <dbReference type="EMBL" id="MCX2982090.1"/>
    </source>
</evidence>